<evidence type="ECO:0000256" key="6">
    <source>
        <dbReference type="PIRNR" id="PIRNR000437"/>
    </source>
</evidence>
<dbReference type="AlphaFoldDB" id="A0AAN8FBJ6"/>
<dbReference type="GO" id="GO:0006631">
    <property type="term" value="P:fatty acid metabolic process"/>
    <property type="evidence" value="ECO:0007669"/>
    <property type="project" value="TreeGrafter"/>
</dbReference>
<dbReference type="PIRSF" id="PIRSF000437">
    <property type="entry name" value="GPAT_DHAPAT"/>
    <property type="match status" value="1"/>
</dbReference>
<keyword evidence="3 6" id="KW-0808">Transferase</keyword>
<name>A0AAN8FBJ6_TRICO</name>
<organism evidence="8 9">
    <name type="scientific">Trichostrongylus colubriformis</name>
    <name type="common">Black scour worm</name>
    <dbReference type="NCBI Taxonomy" id="6319"/>
    <lineage>
        <taxon>Eukaryota</taxon>
        <taxon>Metazoa</taxon>
        <taxon>Ecdysozoa</taxon>
        <taxon>Nematoda</taxon>
        <taxon>Chromadorea</taxon>
        <taxon>Rhabditida</taxon>
        <taxon>Rhabditina</taxon>
        <taxon>Rhabditomorpha</taxon>
        <taxon>Strongyloidea</taxon>
        <taxon>Trichostrongylidae</taxon>
        <taxon>Trichostrongylus</taxon>
    </lineage>
</organism>
<dbReference type="SUPFAM" id="SSF69593">
    <property type="entry name" value="Glycerol-3-phosphate (1)-acyltransferase"/>
    <property type="match status" value="1"/>
</dbReference>
<dbReference type="InterPro" id="IPR045520">
    <property type="entry name" value="GPAT/DHAPAT_C"/>
</dbReference>
<dbReference type="Proteomes" id="UP001331761">
    <property type="component" value="Unassembled WGS sequence"/>
</dbReference>
<dbReference type="GO" id="GO:0008611">
    <property type="term" value="P:ether lipid biosynthetic process"/>
    <property type="evidence" value="ECO:0007669"/>
    <property type="project" value="TreeGrafter"/>
</dbReference>
<dbReference type="GO" id="GO:0019432">
    <property type="term" value="P:triglyceride biosynthetic process"/>
    <property type="evidence" value="ECO:0007669"/>
    <property type="project" value="TreeGrafter"/>
</dbReference>
<dbReference type="GO" id="GO:0005778">
    <property type="term" value="C:peroxisomal membrane"/>
    <property type="evidence" value="ECO:0007669"/>
    <property type="project" value="TreeGrafter"/>
</dbReference>
<dbReference type="CDD" id="cd07993">
    <property type="entry name" value="LPLAT_DHAPAT-like"/>
    <property type="match status" value="1"/>
</dbReference>
<sequence length="683" mass="78007">MIGRRASPPEYVDWLAELRKKGTFNFVSQKRDFPLNTNLSTHPRSRTNEEIKESVLTSRRVTDAIADEVIRSGESIDKVRADAAAIMTMMAHNYGLYSIRTFGYAVSTVFERIFHSIYVNSNQLKLIRELCKKNSVVFMPTHRTYLDFLLLSLFCFEYQVPLPAIAAGMDFTNSWIMSEVLRRCGAFYIRRSIGQDRLYWAILTEYVQTHLIHADRPVEFFVEGTRSRVGKSLHPKYGFIQMVLEPYLRGNVFDIVVVPVTTNYDKLLEEMPYSYELLGFPKPKESTSVEFEIMIAPMLGLLKARDFLHKKFGRCFVTFGDPISVRSHFEKSMSLPRSQVISQTEANFTLSERQRNEIKKFAHHVVRELDRNAIITIWSIACANITYRLALKPSSAIHFQETYLDVVDLLRLLQALDVTVHINENVDKDLRYYFDLHSNLFLAYDGELQKPDFHLKLKEFHVLEIGNVDRDIMEKSISNLVLATYANSMMHSIYDVGYVAAIVLGMKILEVNRLEVQYRNIQKLLEREFIYVPGEESASFHNALKRLEKAKIIEISDGLITVTKPADFGTLRNLIVSIIANFQIVLEALFSVNGQSFSNGGLIPTCQKFIAAAYKEGTSQNPVRLSFLSTEPIKNACSTLKVHRVLLATEDGRLTLDRSSASQILRDLTLITGSHFGASHAKL</sequence>
<dbReference type="Pfam" id="PF01553">
    <property type="entry name" value="Acyltransferase"/>
    <property type="match status" value="1"/>
</dbReference>
<dbReference type="InterPro" id="IPR041728">
    <property type="entry name" value="GPAT/DHAPAT_LPLAT"/>
</dbReference>
<protein>
    <submittedName>
        <fullName evidence="8">Acyltransferase</fullName>
    </submittedName>
</protein>
<dbReference type="InterPro" id="IPR022284">
    <property type="entry name" value="GPAT/DHAPAT"/>
</dbReference>
<evidence type="ECO:0000313" key="8">
    <source>
        <dbReference type="EMBL" id="KAK5966085.1"/>
    </source>
</evidence>
<dbReference type="InterPro" id="IPR002123">
    <property type="entry name" value="Plipid/glycerol_acylTrfase"/>
</dbReference>
<keyword evidence="4" id="KW-0472">Membrane</keyword>
<evidence type="ECO:0000256" key="2">
    <source>
        <dbReference type="ARBA" id="ARBA00007937"/>
    </source>
</evidence>
<evidence type="ECO:0000256" key="1">
    <source>
        <dbReference type="ARBA" id="ARBA00004184"/>
    </source>
</evidence>
<accession>A0AAN8FBJ6</accession>
<dbReference type="GO" id="GO:0012505">
    <property type="term" value="C:endomembrane system"/>
    <property type="evidence" value="ECO:0007669"/>
    <property type="project" value="UniProtKB-SubCell"/>
</dbReference>
<evidence type="ECO:0000256" key="4">
    <source>
        <dbReference type="ARBA" id="ARBA00023136"/>
    </source>
</evidence>
<gene>
    <name evidence="8" type="ORF">GCK32_011125</name>
</gene>
<feature type="domain" description="Phospholipid/glycerol acyltransferase" evidence="7">
    <location>
        <begin position="136"/>
        <end position="265"/>
    </location>
</feature>
<dbReference type="SMART" id="SM00563">
    <property type="entry name" value="PlsC"/>
    <property type="match status" value="1"/>
</dbReference>
<evidence type="ECO:0000256" key="5">
    <source>
        <dbReference type="ARBA" id="ARBA00023315"/>
    </source>
</evidence>
<comment type="subcellular location">
    <subcellularLocation>
        <location evidence="1">Endomembrane system</location>
        <topology evidence="1">Peripheral membrane protein</topology>
    </subcellularLocation>
</comment>
<reference evidence="8 9" key="1">
    <citation type="submission" date="2019-10" db="EMBL/GenBank/DDBJ databases">
        <title>Assembly and Annotation for the nematode Trichostrongylus colubriformis.</title>
        <authorList>
            <person name="Martin J."/>
        </authorList>
    </citation>
    <scope>NUCLEOTIDE SEQUENCE [LARGE SCALE GENOMIC DNA]</scope>
    <source>
        <strain evidence="8">G859</strain>
        <tissue evidence="8">Whole worm</tissue>
    </source>
</reference>
<dbReference type="PANTHER" id="PTHR12563:SF17">
    <property type="entry name" value="DIHYDROXYACETONE PHOSPHATE ACYLTRANSFERASE"/>
    <property type="match status" value="1"/>
</dbReference>
<dbReference type="GO" id="GO:0016287">
    <property type="term" value="F:glycerone-phosphate O-acyltransferase activity"/>
    <property type="evidence" value="ECO:0007669"/>
    <property type="project" value="TreeGrafter"/>
</dbReference>
<evidence type="ECO:0000259" key="7">
    <source>
        <dbReference type="SMART" id="SM00563"/>
    </source>
</evidence>
<comment type="similarity">
    <text evidence="2 6">Belongs to the GPAT/DAPAT family.</text>
</comment>
<dbReference type="GO" id="GO:0008654">
    <property type="term" value="P:phospholipid biosynthetic process"/>
    <property type="evidence" value="ECO:0007669"/>
    <property type="project" value="TreeGrafter"/>
</dbReference>
<dbReference type="GO" id="GO:0031966">
    <property type="term" value="C:mitochondrial membrane"/>
    <property type="evidence" value="ECO:0007669"/>
    <property type="project" value="TreeGrafter"/>
</dbReference>
<dbReference type="EMBL" id="WIXE01023903">
    <property type="protein sequence ID" value="KAK5966085.1"/>
    <property type="molecule type" value="Genomic_DNA"/>
</dbReference>
<dbReference type="PANTHER" id="PTHR12563">
    <property type="entry name" value="GLYCEROL-3-PHOSPHATE ACYLTRANSFERASE"/>
    <property type="match status" value="1"/>
</dbReference>
<evidence type="ECO:0000256" key="3">
    <source>
        <dbReference type="ARBA" id="ARBA00022679"/>
    </source>
</evidence>
<keyword evidence="9" id="KW-1185">Reference proteome</keyword>
<dbReference type="GO" id="GO:0004366">
    <property type="term" value="F:glycerol-3-phosphate O-acyltransferase activity"/>
    <property type="evidence" value="ECO:0007669"/>
    <property type="project" value="TreeGrafter"/>
</dbReference>
<evidence type="ECO:0000313" key="9">
    <source>
        <dbReference type="Proteomes" id="UP001331761"/>
    </source>
</evidence>
<comment type="caution">
    <text evidence="8">The sequence shown here is derived from an EMBL/GenBank/DDBJ whole genome shotgun (WGS) entry which is preliminary data.</text>
</comment>
<dbReference type="Pfam" id="PF19277">
    <property type="entry name" value="GPAT_C"/>
    <property type="match status" value="1"/>
</dbReference>
<keyword evidence="5 6" id="KW-0012">Acyltransferase</keyword>
<proteinExistence type="inferred from homology"/>